<evidence type="ECO:0000256" key="4">
    <source>
        <dbReference type="ARBA" id="ARBA00023163"/>
    </source>
</evidence>
<reference evidence="8 9" key="1">
    <citation type="submission" date="2014-04" db="EMBL/GenBank/DDBJ databases">
        <authorList>
            <consortium name="DOE Joint Genome Institute"/>
            <person name="Kuo A."/>
            <person name="Martino E."/>
            <person name="Perotto S."/>
            <person name="Kohler A."/>
            <person name="Nagy L.G."/>
            <person name="Floudas D."/>
            <person name="Copeland A."/>
            <person name="Barry K.W."/>
            <person name="Cichocki N."/>
            <person name="Veneault-Fourrey C."/>
            <person name="LaButti K."/>
            <person name="Lindquist E.A."/>
            <person name="Lipzen A."/>
            <person name="Lundell T."/>
            <person name="Morin E."/>
            <person name="Murat C."/>
            <person name="Sun H."/>
            <person name="Tunlid A."/>
            <person name="Henrissat B."/>
            <person name="Grigoriev I.V."/>
            <person name="Hibbett D.S."/>
            <person name="Martin F."/>
            <person name="Nordberg H.P."/>
            <person name="Cantor M.N."/>
            <person name="Hua S.X."/>
        </authorList>
    </citation>
    <scope>NUCLEOTIDE SEQUENCE [LARGE SCALE GENOMIC DNA]</scope>
    <source>
        <strain evidence="8 9">Zn</strain>
    </source>
</reference>
<evidence type="ECO:0000313" key="9">
    <source>
        <dbReference type="Proteomes" id="UP000054321"/>
    </source>
</evidence>
<dbReference type="GO" id="GO:0008270">
    <property type="term" value="F:zinc ion binding"/>
    <property type="evidence" value="ECO:0007669"/>
    <property type="project" value="InterPro"/>
</dbReference>
<protein>
    <recommendedName>
        <fullName evidence="7">Zn(2)-C6 fungal-type domain-containing protein</fullName>
    </recommendedName>
</protein>
<dbReference type="SMART" id="SM00066">
    <property type="entry name" value="GAL4"/>
    <property type="match status" value="1"/>
</dbReference>
<gene>
    <name evidence="8" type="ORF">OIDMADRAFT_153471</name>
</gene>
<evidence type="ECO:0000256" key="3">
    <source>
        <dbReference type="ARBA" id="ARBA00023125"/>
    </source>
</evidence>
<dbReference type="PROSITE" id="PS00463">
    <property type="entry name" value="ZN2_CY6_FUNGAL_1"/>
    <property type="match status" value="1"/>
</dbReference>
<dbReference type="PANTHER" id="PTHR31845">
    <property type="entry name" value="FINGER DOMAIN PROTEIN, PUTATIVE-RELATED"/>
    <property type="match status" value="1"/>
</dbReference>
<proteinExistence type="predicted"/>
<evidence type="ECO:0000256" key="1">
    <source>
        <dbReference type="ARBA" id="ARBA00004123"/>
    </source>
</evidence>
<sequence>MESVTSSPRARRRACIACTSAKLKCTQLSDNLCERCARSGKRCEFLDLPKRKRKQRGTERVDALENTVESLKTQMAVLAQGNTPIMSIASSTAATAPTAPVSGSDIPVFASTRSFASATVSSAVSSAGSGVQNMSSSERENTPDIVDRGVLTAYDADCLIQRFMVNFVPAFPFVSLDAAQTSLDLRHKYPFLFLCIVAVTMEKPELHCGTLREEIMKQITFRLIKKAQRNMDLLRGPLVYCAWYQNHHHEEKSQVILSLQLCLTLCYDMDLERKKILTAEEQRAFLGTYWLSVGLSRAMQKPIGMKYGKQVEEASRDIGASGGRDSDRWIRPLITLQSFASRLDNSYNSLDDSNSVSNGGPAIHIISESYIFQLDSVKRDVEKELACCHPSAAHVLRQEILFIEMSIREIALQDRLQMHTKWYTYAHSQSPTVQISALYQLIKSGSAFLADFLSIPDKDLLYLPFTIYSRLCCVLFIHATAAWSLLEAVASRGRTRAHLSLEQIAEAQLIIDEADYVGFTTALLTKLDGQTFNCLSTTKDNNIAAQFATKMRVLAYCYPAQIKTILGIDLAAKSSVSIRAETTVENTLVDPQPDGVEDTTEWHGWQLPVPQAEDGTALFDEEMWTSVMNAFDWSPGS</sequence>
<keyword evidence="2" id="KW-0805">Transcription regulation</keyword>
<dbReference type="InterPro" id="IPR051089">
    <property type="entry name" value="prtT"/>
</dbReference>
<dbReference type="HOGENOM" id="CLU_459413_0_0_1"/>
<feature type="domain" description="Zn(2)-C6 fungal-type" evidence="7">
    <location>
        <begin position="14"/>
        <end position="43"/>
    </location>
</feature>
<reference evidence="9" key="2">
    <citation type="submission" date="2015-01" db="EMBL/GenBank/DDBJ databases">
        <title>Evolutionary Origins and Diversification of the Mycorrhizal Mutualists.</title>
        <authorList>
            <consortium name="DOE Joint Genome Institute"/>
            <consortium name="Mycorrhizal Genomics Consortium"/>
            <person name="Kohler A."/>
            <person name="Kuo A."/>
            <person name="Nagy L.G."/>
            <person name="Floudas D."/>
            <person name="Copeland A."/>
            <person name="Barry K.W."/>
            <person name="Cichocki N."/>
            <person name="Veneault-Fourrey C."/>
            <person name="LaButti K."/>
            <person name="Lindquist E.A."/>
            <person name="Lipzen A."/>
            <person name="Lundell T."/>
            <person name="Morin E."/>
            <person name="Murat C."/>
            <person name="Riley R."/>
            <person name="Ohm R."/>
            <person name="Sun H."/>
            <person name="Tunlid A."/>
            <person name="Henrissat B."/>
            <person name="Grigoriev I.V."/>
            <person name="Hibbett D.S."/>
            <person name="Martin F."/>
        </authorList>
    </citation>
    <scope>NUCLEOTIDE SEQUENCE [LARGE SCALE GENOMIC DNA]</scope>
    <source>
        <strain evidence="9">Zn</strain>
    </source>
</reference>
<feature type="coiled-coil region" evidence="6">
    <location>
        <begin position="54"/>
        <end position="81"/>
    </location>
</feature>
<organism evidence="8 9">
    <name type="scientific">Oidiodendron maius (strain Zn)</name>
    <dbReference type="NCBI Taxonomy" id="913774"/>
    <lineage>
        <taxon>Eukaryota</taxon>
        <taxon>Fungi</taxon>
        <taxon>Dikarya</taxon>
        <taxon>Ascomycota</taxon>
        <taxon>Pezizomycotina</taxon>
        <taxon>Leotiomycetes</taxon>
        <taxon>Leotiomycetes incertae sedis</taxon>
        <taxon>Myxotrichaceae</taxon>
        <taxon>Oidiodendron</taxon>
    </lineage>
</organism>
<keyword evidence="5" id="KW-0539">Nucleus</keyword>
<evidence type="ECO:0000259" key="7">
    <source>
        <dbReference type="PROSITE" id="PS00463"/>
    </source>
</evidence>
<keyword evidence="6" id="KW-0175">Coiled coil</keyword>
<name>A0A0C3HKW9_OIDMZ</name>
<dbReference type="PANTHER" id="PTHR31845:SF10">
    <property type="entry name" value="ZN(II)2CYS6 TRANSCRIPTION FACTOR (EUROFUNG)"/>
    <property type="match status" value="1"/>
</dbReference>
<keyword evidence="4" id="KW-0804">Transcription</keyword>
<evidence type="ECO:0000256" key="2">
    <source>
        <dbReference type="ARBA" id="ARBA00023015"/>
    </source>
</evidence>
<evidence type="ECO:0000256" key="5">
    <source>
        <dbReference type="ARBA" id="ARBA00023242"/>
    </source>
</evidence>
<dbReference type="Gene3D" id="4.10.240.10">
    <property type="entry name" value="Zn(2)-C6 fungal-type DNA-binding domain"/>
    <property type="match status" value="1"/>
</dbReference>
<evidence type="ECO:0000256" key="6">
    <source>
        <dbReference type="SAM" id="Coils"/>
    </source>
</evidence>
<dbReference type="SUPFAM" id="SSF57701">
    <property type="entry name" value="Zn2/Cys6 DNA-binding domain"/>
    <property type="match status" value="1"/>
</dbReference>
<dbReference type="InParanoid" id="A0A0C3HKW9"/>
<dbReference type="STRING" id="913774.A0A0C3HKW9"/>
<comment type="subcellular location">
    <subcellularLocation>
        <location evidence="1">Nucleus</location>
    </subcellularLocation>
</comment>
<keyword evidence="3" id="KW-0238">DNA-binding</keyword>
<dbReference type="GO" id="GO:0000976">
    <property type="term" value="F:transcription cis-regulatory region binding"/>
    <property type="evidence" value="ECO:0007669"/>
    <property type="project" value="TreeGrafter"/>
</dbReference>
<dbReference type="AlphaFoldDB" id="A0A0C3HKW9"/>
<dbReference type="InterPro" id="IPR001138">
    <property type="entry name" value="Zn2Cys6_DnaBD"/>
</dbReference>
<evidence type="ECO:0000313" key="8">
    <source>
        <dbReference type="EMBL" id="KIN08881.1"/>
    </source>
</evidence>
<keyword evidence="9" id="KW-1185">Reference proteome</keyword>
<dbReference type="CDD" id="cd00067">
    <property type="entry name" value="GAL4"/>
    <property type="match status" value="1"/>
</dbReference>
<dbReference type="GO" id="GO:0005634">
    <property type="term" value="C:nucleus"/>
    <property type="evidence" value="ECO:0007669"/>
    <property type="project" value="UniProtKB-SubCell"/>
</dbReference>
<dbReference type="OrthoDB" id="1600564at2759"/>
<accession>A0A0C3HKW9</accession>
<dbReference type="GO" id="GO:0000981">
    <property type="term" value="F:DNA-binding transcription factor activity, RNA polymerase II-specific"/>
    <property type="evidence" value="ECO:0007669"/>
    <property type="project" value="InterPro"/>
</dbReference>
<dbReference type="InterPro" id="IPR036864">
    <property type="entry name" value="Zn2-C6_fun-type_DNA-bd_sf"/>
</dbReference>
<dbReference type="EMBL" id="KN832870">
    <property type="protein sequence ID" value="KIN08881.1"/>
    <property type="molecule type" value="Genomic_DNA"/>
</dbReference>
<dbReference type="Proteomes" id="UP000054321">
    <property type="component" value="Unassembled WGS sequence"/>
</dbReference>